<comment type="caution">
    <text evidence="1">The sequence shown here is derived from an EMBL/GenBank/DDBJ whole genome shotgun (WGS) entry which is preliminary data.</text>
</comment>
<name>A0A813KJD7_POLGL</name>
<gene>
    <name evidence="1" type="ORF">PGLA2088_LOCUS33062</name>
</gene>
<sequence>AMALAVRGVFSGNLELCAKALDDTFVSDSFVCLEVLDELSGLEQQRRGAFRALDADFGFVGKALGLWAFHQRQALEDPDPETCPSREVLQKAADLLGAILLKLPPQRLLQRMQ</sequence>
<organism evidence="1 2">
    <name type="scientific">Polarella glacialis</name>
    <name type="common">Dinoflagellate</name>
    <dbReference type="NCBI Taxonomy" id="89957"/>
    <lineage>
        <taxon>Eukaryota</taxon>
        <taxon>Sar</taxon>
        <taxon>Alveolata</taxon>
        <taxon>Dinophyceae</taxon>
        <taxon>Suessiales</taxon>
        <taxon>Suessiaceae</taxon>
        <taxon>Polarella</taxon>
    </lineage>
</organism>
<dbReference type="EMBL" id="CAJNNW010030705">
    <property type="protein sequence ID" value="CAE8704142.1"/>
    <property type="molecule type" value="Genomic_DNA"/>
</dbReference>
<evidence type="ECO:0000313" key="1">
    <source>
        <dbReference type="EMBL" id="CAE8704142.1"/>
    </source>
</evidence>
<evidence type="ECO:0000313" key="2">
    <source>
        <dbReference type="Proteomes" id="UP000626109"/>
    </source>
</evidence>
<dbReference type="Proteomes" id="UP000626109">
    <property type="component" value="Unassembled WGS sequence"/>
</dbReference>
<reference evidence="1" key="1">
    <citation type="submission" date="2021-02" db="EMBL/GenBank/DDBJ databases">
        <authorList>
            <person name="Dougan E. K."/>
            <person name="Rhodes N."/>
            <person name="Thang M."/>
            <person name="Chan C."/>
        </authorList>
    </citation>
    <scope>NUCLEOTIDE SEQUENCE</scope>
</reference>
<proteinExistence type="predicted"/>
<protein>
    <submittedName>
        <fullName evidence="1">Uncharacterized protein</fullName>
    </submittedName>
</protein>
<dbReference type="AlphaFoldDB" id="A0A813KJD7"/>
<feature type="non-terminal residue" evidence="1">
    <location>
        <position position="1"/>
    </location>
</feature>
<feature type="non-terminal residue" evidence="1">
    <location>
        <position position="113"/>
    </location>
</feature>
<accession>A0A813KJD7</accession>